<protein>
    <submittedName>
        <fullName evidence="3">Btz domain-containing protein</fullName>
    </submittedName>
</protein>
<reference evidence="3" key="1">
    <citation type="submission" date="2016-11" db="UniProtKB">
        <authorList>
            <consortium name="WormBaseParasite"/>
        </authorList>
    </citation>
    <scope>IDENTIFICATION</scope>
</reference>
<feature type="compositionally biased region" description="Polar residues" evidence="1">
    <location>
        <begin position="1"/>
        <end position="16"/>
    </location>
</feature>
<feature type="region of interest" description="Disordered" evidence="1">
    <location>
        <begin position="1"/>
        <end position="27"/>
    </location>
</feature>
<dbReference type="GO" id="GO:0031533">
    <property type="term" value="C:mRNA capping enzyme complex"/>
    <property type="evidence" value="ECO:0007669"/>
    <property type="project" value="InterPro"/>
</dbReference>
<evidence type="ECO:0000256" key="1">
    <source>
        <dbReference type="SAM" id="MobiDB-lite"/>
    </source>
</evidence>
<dbReference type="WBParaSite" id="MhA1_Contig912.frz3.gene3">
    <property type="protein sequence ID" value="MhA1_Contig912.frz3.gene3"/>
    <property type="gene ID" value="MhA1_Contig912.frz3.gene3"/>
</dbReference>
<proteinExistence type="predicted"/>
<dbReference type="GO" id="GO:0003723">
    <property type="term" value="F:RNA binding"/>
    <property type="evidence" value="ECO:0007669"/>
    <property type="project" value="InterPro"/>
</dbReference>
<feature type="compositionally biased region" description="Basic and acidic residues" evidence="1">
    <location>
        <begin position="116"/>
        <end position="130"/>
    </location>
</feature>
<dbReference type="Pfam" id="PF15320">
    <property type="entry name" value="RAM"/>
    <property type="match status" value="1"/>
</dbReference>
<sequence length="130" mass="15359">MEDQTILSTQNNSSPEGKNLAEPPTIYDSSRSIYDTLFASRYTNDDDEYKRASVTISHEPICLSWGQQRSHFDESGPLYSRRNQEDGNDNNDGNVNRDRNRNWRHTPYWVGRRGRGNREGTWNDRRDYRR</sequence>
<evidence type="ECO:0000313" key="2">
    <source>
        <dbReference type="Proteomes" id="UP000095281"/>
    </source>
</evidence>
<accession>A0A1I8C163</accession>
<name>A0A1I8C163_MELHA</name>
<dbReference type="InterPro" id="IPR028271">
    <property type="entry name" value="RAMAC"/>
</dbReference>
<feature type="region of interest" description="Disordered" evidence="1">
    <location>
        <begin position="65"/>
        <end position="130"/>
    </location>
</feature>
<keyword evidence="2" id="KW-1185">Reference proteome</keyword>
<dbReference type="Proteomes" id="UP000095281">
    <property type="component" value="Unplaced"/>
</dbReference>
<dbReference type="AlphaFoldDB" id="A0A1I8C163"/>
<evidence type="ECO:0000313" key="3">
    <source>
        <dbReference type="WBParaSite" id="MhA1_Contig912.frz3.gene3"/>
    </source>
</evidence>
<dbReference type="GO" id="GO:0106005">
    <property type="term" value="P:RNA 5'-cap (guanine-N7)-methylation"/>
    <property type="evidence" value="ECO:0007669"/>
    <property type="project" value="InterPro"/>
</dbReference>
<organism evidence="2 3">
    <name type="scientific">Meloidogyne hapla</name>
    <name type="common">Root-knot nematode worm</name>
    <dbReference type="NCBI Taxonomy" id="6305"/>
    <lineage>
        <taxon>Eukaryota</taxon>
        <taxon>Metazoa</taxon>
        <taxon>Ecdysozoa</taxon>
        <taxon>Nematoda</taxon>
        <taxon>Chromadorea</taxon>
        <taxon>Rhabditida</taxon>
        <taxon>Tylenchina</taxon>
        <taxon>Tylenchomorpha</taxon>
        <taxon>Tylenchoidea</taxon>
        <taxon>Meloidogynidae</taxon>
        <taxon>Meloidogyninae</taxon>
        <taxon>Meloidogyne</taxon>
    </lineage>
</organism>